<dbReference type="Proteomes" id="UP000294508">
    <property type="component" value="Unassembled WGS sequence"/>
</dbReference>
<protein>
    <submittedName>
        <fullName evidence="1">Uncharacterized protein</fullName>
    </submittedName>
</protein>
<organism evidence="1 2">
    <name type="scientific">Kribbella steppae</name>
    <dbReference type="NCBI Taxonomy" id="2512223"/>
    <lineage>
        <taxon>Bacteria</taxon>
        <taxon>Bacillati</taxon>
        <taxon>Actinomycetota</taxon>
        <taxon>Actinomycetes</taxon>
        <taxon>Propionibacteriales</taxon>
        <taxon>Kribbellaceae</taxon>
        <taxon>Kribbella</taxon>
    </lineage>
</organism>
<name>A0A4R2H5U2_9ACTN</name>
<dbReference type="EMBL" id="SLWN01000011">
    <property type="protein sequence ID" value="TCO21243.1"/>
    <property type="molecule type" value="Genomic_DNA"/>
</dbReference>
<evidence type="ECO:0000313" key="1">
    <source>
        <dbReference type="EMBL" id="TCO21243.1"/>
    </source>
</evidence>
<dbReference type="RefSeq" id="WP_255512645.1">
    <property type="nucleotide sequence ID" value="NZ_SLWN01000011.1"/>
</dbReference>
<proteinExistence type="predicted"/>
<reference evidence="1 2" key="1">
    <citation type="journal article" date="2015" name="Stand. Genomic Sci.">
        <title>Genomic Encyclopedia of Bacterial and Archaeal Type Strains, Phase III: the genomes of soil and plant-associated and newly described type strains.</title>
        <authorList>
            <person name="Whitman W.B."/>
            <person name="Woyke T."/>
            <person name="Klenk H.P."/>
            <person name="Zhou Y."/>
            <person name="Lilburn T.G."/>
            <person name="Beck B.J."/>
            <person name="De Vos P."/>
            <person name="Vandamme P."/>
            <person name="Eisen J.A."/>
            <person name="Garrity G."/>
            <person name="Hugenholtz P."/>
            <person name="Kyrpides N.C."/>
        </authorList>
    </citation>
    <scope>NUCLEOTIDE SEQUENCE [LARGE SCALE GENOMIC DNA]</scope>
    <source>
        <strain evidence="1 2">VKM Ac-2572</strain>
    </source>
</reference>
<sequence>MSILFLHEVLSLQSALGWLLLLAALGTVTPRPSRDARWGAIVL</sequence>
<accession>A0A4R2H5U2</accession>
<comment type="caution">
    <text evidence="1">The sequence shown here is derived from an EMBL/GenBank/DDBJ whole genome shotgun (WGS) entry which is preliminary data.</text>
</comment>
<dbReference type="AlphaFoldDB" id="A0A4R2H5U2"/>
<keyword evidence="2" id="KW-1185">Reference proteome</keyword>
<gene>
    <name evidence="1" type="ORF">EV652_111150</name>
</gene>
<evidence type="ECO:0000313" key="2">
    <source>
        <dbReference type="Proteomes" id="UP000294508"/>
    </source>
</evidence>